<evidence type="ECO:0000256" key="2">
    <source>
        <dbReference type="ARBA" id="ARBA00012121"/>
    </source>
</evidence>
<evidence type="ECO:0000256" key="6">
    <source>
        <dbReference type="HAMAP-Rule" id="MF_00065"/>
    </source>
</evidence>
<comment type="caution">
    <text evidence="9">The sequence shown here is derived from an EMBL/GenBank/DDBJ whole genome shotgun (WGS) entry which is preliminary data.</text>
</comment>
<feature type="binding site" evidence="6">
    <location>
        <begin position="11"/>
        <end position="18"/>
    </location>
    <ligand>
        <name>ATP</name>
        <dbReference type="ChEBI" id="CHEBI:30616"/>
    </ligand>
</feature>
<dbReference type="HAMAP" id="MF_00065">
    <property type="entry name" value="Adenylyl_sulf_kinase"/>
    <property type="match status" value="1"/>
</dbReference>
<keyword evidence="4 6" id="KW-0547">Nucleotide-binding</keyword>
<dbReference type="Gene3D" id="3.40.50.300">
    <property type="entry name" value="P-loop containing nucleotide triphosphate hydrolases"/>
    <property type="match status" value="1"/>
</dbReference>
<dbReference type="Proteomes" id="UP001597120">
    <property type="component" value="Unassembled WGS sequence"/>
</dbReference>
<dbReference type="NCBIfam" id="TIGR00455">
    <property type="entry name" value="apsK"/>
    <property type="match status" value="1"/>
</dbReference>
<keyword evidence="3 6" id="KW-0808">Transferase</keyword>
<dbReference type="InterPro" id="IPR027417">
    <property type="entry name" value="P-loop_NTPase"/>
</dbReference>
<evidence type="ECO:0000256" key="5">
    <source>
        <dbReference type="ARBA" id="ARBA00022840"/>
    </source>
</evidence>
<dbReference type="PANTHER" id="PTHR42700">
    <property type="entry name" value="SULFATE ADENYLYLTRANSFERASE"/>
    <property type="match status" value="1"/>
</dbReference>
<dbReference type="NCBIfam" id="NF003013">
    <property type="entry name" value="PRK03846.1"/>
    <property type="match status" value="1"/>
</dbReference>
<feature type="domain" description="APS kinase" evidence="8">
    <location>
        <begin position="4"/>
        <end position="151"/>
    </location>
</feature>
<organism evidence="9 10">
    <name type="scientific">Paenibacillus residui</name>
    <dbReference type="NCBI Taxonomy" id="629724"/>
    <lineage>
        <taxon>Bacteria</taxon>
        <taxon>Bacillati</taxon>
        <taxon>Bacillota</taxon>
        <taxon>Bacilli</taxon>
        <taxon>Bacillales</taxon>
        <taxon>Paenibacillaceae</taxon>
        <taxon>Paenibacillus</taxon>
    </lineage>
</organism>
<evidence type="ECO:0000256" key="4">
    <source>
        <dbReference type="ARBA" id="ARBA00022741"/>
    </source>
</evidence>
<accession>A0ABW3D4W5</accession>
<dbReference type="EC" id="2.7.1.25" evidence="2 6"/>
<comment type="pathway">
    <text evidence="6 7">Sulfur metabolism; hydrogen sulfide biosynthesis; sulfite from sulfate: step 2/3.</text>
</comment>
<dbReference type="InterPro" id="IPR050512">
    <property type="entry name" value="Sulf_AdTrans/APS_kinase"/>
</dbReference>
<protein>
    <recommendedName>
        <fullName evidence="2 6">Adenylyl-sulfate kinase</fullName>
        <ecNumber evidence="2 6">2.7.1.25</ecNumber>
    </recommendedName>
    <alternativeName>
        <fullName evidence="6">APS kinase</fullName>
    </alternativeName>
    <alternativeName>
        <fullName evidence="6">ATP adenosine-5'-phosphosulfate 3'-phosphotransferase</fullName>
    </alternativeName>
    <alternativeName>
        <fullName evidence="6">Adenosine-5'-phosphosulfate kinase</fullName>
    </alternativeName>
</protein>
<gene>
    <name evidence="6 9" type="primary">cysC</name>
    <name evidence="9" type="ORF">ACFQ03_00110</name>
</gene>
<dbReference type="GO" id="GO:0004020">
    <property type="term" value="F:adenylylsulfate kinase activity"/>
    <property type="evidence" value="ECO:0007669"/>
    <property type="project" value="UniProtKB-EC"/>
</dbReference>
<keyword evidence="10" id="KW-1185">Reference proteome</keyword>
<dbReference type="PANTHER" id="PTHR42700:SF1">
    <property type="entry name" value="SULFATE ADENYLYLTRANSFERASE"/>
    <property type="match status" value="1"/>
</dbReference>
<comment type="catalytic activity">
    <reaction evidence="1 6 7">
        <text>adenosine 5'-phosphosulfate + ATP = 3'-phosphoadenylyl sulfate + ADP + H(+)</text>
        <dbReference type="Rhea" id="RHEA:24152"/>
        <dbReference type="ChEBI" id="CHEBI:15378"/>
        <dbReference type="ChEBI" id="CHEBI:30616"/>
        <dbReference type="ChEBI" id="CHEBI:58243"/>
        <dbReference type="ChEBI" id="CHEBI:58339"/>
        <dbReference type="ChEBI" id="CHEBI:456216"/>
        <dbReference type="EC" id="2.7.1.25"/>
    </reaction>
</comment>
<dbReference type="InterPro" id="IPR059117">
    <property type="entry name" value="APS_kinase_dom"/>
</dbReference>
<reference evidence="10" key="1">
    <citation type="journal article" date="2019" name="Int. J. Syst. Evol. Microbiol.">
        <title>The Global Catalogue of Microorganisms (GCM) 10K type strain sequencing project: providing services to taxonomists for standard genome sequencing and annotation.</title>
        <authorList>
            <consortium name="The Broad Institute Genomics Platform"/>
            <consortium name="The Broad Institute Genome Sequencing Center for Infectious Disease"/>
            <person name="Wu L."/>
            <person name="Ma J."/>
        </authorList>
    </citation>
    <scope>NUCLEOTIDE SEQUENCE [LARGE SCALE GENOMIC DNA]</scope>
    <source>
        <strain evidence="10">CCUG 57263</strain>
    </source>
</reference>
<keyword evidence="5 6" id="KW-0067">ATP-binding</keyword>
<comment type="similarity">
    <text evidence="6 7">Belongs to the APS kinase family.</text>
</comment>
<comment type="caution">
    <text evidence="6">Lacks conserved residue(s) required for the propagation of feature annotation.</text>
</comment>
<dbReference type="SUPFAM" id="SSF52540">
    <property type="entry name" value="P-loop containing nucleoside triphosphate hydrolases"/>
    <property type="match status" value="1"/>
</dbReference>
<dbReference type="RefSeq" id="WP_379285308.1">
    <property type="nucleotide sequence ID" value="NZ_JBHTIU010000001.1"/>
</dbReference>
<comment type="function">
    <text evidence="6 7">Catalyzes the synthesis of activated sulfate.</text>
</comment>
<evidence type="ECO:0000256" key="1">
    <source>
        <dbReference type="ARBA" id="ARBA00001823"/>
    </source>
</evidence>
<sequence length="174" mass="19590">MSAGVTVWFTGLSGAGKTTLCGLVKAGLIAAGARVEVLDGDDVRRHLAPDLGFSREDRMKNIERAAFVARLLSRNGVIVLASFITPYQSMRNYLRQELDPYIEVYVRCSLKECIRRDVKGLYRKALRGEVPRFTGISDEYEEPVNPDVTVDTEQCSKEEGARLILDFLRRRSFI</sequence>
<evidence type="ECO:0000313" key="10">
    <source>
        <dbReference type="Proteomes" id="UP001597120"/>
    </source>
</evidence>
<dbReference type="EMBL" id="JBHTIU010000001">
    <property type="protein sequence ID" value="MFD0867546.1"/>
    <property type="molecule type" value="Genomic_DNA"/>
</dbReference>
<keyword evidence="6" id="KW-0597">Phosphoprotein</keyword>
<evidence type="ECO:0000259" key="8">
    <source>
        <dbReference type="Pfam" id="PF01583"/>
    </source>
</evidence>
<keyword evidence="6 7" id="KW-0418">Kinase</keyword>
<evidence type="ECO:0000256" key="3">
    <source>
        <dbReference type="ARBA" id="ARBA00022679"/>
    </source>
</evidence>
<evidence type="ECO:0000313" key="9">
    <source>
        <dbReference type="EMBL" id="MFD0867546.1"/>
    </source>
</evidence>
<name>A0ABW3D4W5_9BACL</name>
<proteinExistence type="inferred from homology"/>
<dbReference type="Pfam" id="PF01583">
    <property type="entry name" value="APS_kinase"/>
    <property type="match status" value="1"/>
</dbReference>
<dbReference type="InterPro" id="IPR002891">
    <property type="entry name" value="APS"/>
</dbReference>
<evidence type="ECO:0000256" key="7">
    <source>
        <dbReference type="RuleBase" id="RU004347"/>
    </source>
</evidence>
<dbReference type="CDD" id="cd02027">
    <property type="entry name" value="APSK"/>
    <property type="match status" value="1"/>
</dbReference>